<comment type="caution">
    <text evidence="6">The sequence shown here is derived from an EMBL/GenBank/DDBJ whole genome shotgun (WGS) entry which is preliminary data.</text>
</comment>
<dbReference type="Pfam" id="PF13535">
    <property type="entry name" value="ATP-grasp_4"/>
    <property type="match status" value="1"/>
</dbReference>
<evidence type="ECO:0000313" key="6">
    <source>
        <dbReference type="EMBL" id="MBK4716124.1"/>
    </source>
</evidence>
<keyword evidence="2 4" id="KW-0547">Nucleotide-binding</keyword>
<sequence>MNATNIETNKSILVIEPIGMGGELLLKTIRSLGYHAVIATTEHVYNSMLQNSRSMIDEAIFVDFSARESAIETLVDESKRKGVAGVVVAWEFLTDIAAEVAQQLNLCGPDASLSHARRNKHFMYRTLSQARCPLPALQAVLTNVDKIKQLPLEGLTYPLVVKPAENAASFGVSVLEDSKDLVQACQDAAQWTHEYPHGIPFSNEILIQEYIPGREFSVEGISISGQYLPWGVTMKFTTSGKARAETGHIFPAPIDTRLRDEILAVAKQAVIALGITNGISHTEVKLDQQGKPRVIESCSRPAGDYIPRLVELATEENPLAIYARQAVGDLYADFMPAAPKRYSAVQFIRPEVEGTFKSLAIPSRLKSAEIIETRITAPVDSQVKPGSTNIERLGWAIFTANDEQSVLSAMDELSQLTKVDIA</sequence>
<protein>
    <submittedName>
        <fullName evidence="6">ATP-grasp domain-containing protein</fullName>
    </submittedName>
</protein>
<dbReference type="Pfam" id="PF18130">
    <property type="entry name" value="ATPgrasp_N"/>
    <property type="match status" value="1"/>
</dbReference>
<keyword evidence="7" id="KW-1185">Reference proteome</keyword>
<dbReference type="GO" id="GO:0005524">
    <property type="term" value="F:ATP binding"/>
    <property type="evidence" value="ECO:0007669"/>
    <property type="project" value="UniProtKB-UniRule"/>
</dbReference>
<dbReference type="AlphaFoldDB" id="A0A8K0V282"/>
<dbReference type="PANTHER" id="PTHR43585:SF2">
    <property type="entry name" value="ATP-GRASP ENZYME FSQD"/>
    <property type="match status" value="1"/>
</dbReference>
<dbReference type="InterPro" id="IPR041472">
    <property type="entry name" value="BL00235/CARNS1_N"/>
</dbReference>
<dbReference type="GO" id="GO:0046872">
    <property type="term" value="F:metal ion binding"/>
    <property type="evidence" value="ECO:0007669"/>
    <property type="project" value="InterPro"/>
</dbReference>
<feature type="domain" description="ATP-grasp" evidence="5">
    <location>
        <begin position="124"/>
        <end position="327"/>
    </location>
</feature>
<dbReference type="EMBL" id="JAEPBH010000032">
    <property type="protein sequence ID" value="MBK4716124.1"/>
    <property type="molecule type" value="Genomic_DNA"/>
</dbReference>
<evidence type="ECO:0000256" key="4">
    <source>
        <dbReference type="PROSITE-ProRule" id="PRU00409"/>
    </source>
</evidence>
<dbReference type="PROSITE" id="PS50975">
    <property type="entry name" value="ATP_GRASP"/>
    <property type="match status" value="1"/>
</dbReference>
<name>A0A8K0V282_9ENTR</name>
<keyword evidence="3 4" id="KW-0067">ATP-binding</keyword>
<evidence type="ECO:0000256" key="3">
    <source>
        <dbReference type="ARBA" id="ARBA00022840"/>
    </source>
</evidence>
<reference evidence="6" key="1">
    <citation type="submission" date="2021-01" db="EMBL/GenBank/DDBJ databases">
        <title>Intestinitalea alba gen. nov., sp. nov., a novel genus of the family Enterobacteriaceae, isolated from the gut of the plastic-eating mealworm Tenebrio molitor L.</title>
        <authorList>
            <person name="Yang Y."/>
        </authorList>
    </citation>
    <scope>NUCLEOTIDE SEQUENCE</scope>
    <source>
        <strain evidence="6">BIT-L3</strain>
    </source>
</reference>
<dbReference type="PANTHER" id="PTHR43585">
    <property type="entry name" value="FUMIPYRROLE BIOSYNTHESIS PROTEIN C"/>
    <property type="match status" value="1"/>
</dbReference>
<gene>
    <name evidence="6" type="ORF">JJB97_12470</name>
</gene>
<dbReference type="RefSeq" id="WP_238714338.1">
    <property type="nucleotide sequence ID" value="NZ_JAEPBH010000032.1"/>
</dbReference>
<dbReference type="SUPFAM" id="SSF56059">
    <property type="entry name" value="Glutathione synthetase ATP-binding domain-like"/>
    <property type="match status" value="1"/>
</dbReference>
<evidence type="ECO:0000259" key="5">
    <source>
        <dbReference type="PROSITE" id="PS50975"/>
    </source>
</evidence>
<keyword evidence="1" id="KW-0436">Ligase</keyword>
<evidence type="ECO:0000313" key="7">
    <source>
        <dbReference type="Proteomes" id="UP000659047"/>
    </source>
</evidence>
<dbReference type="GO" id="GO:0016874">
    <property type="term" value="F:ligase activity"/>
    <property type="evidence" value="ECO:0007669"/>
    <property type="project" value="UniProtKB-KW"/>
</dbReference>
<evidence type="ECO:0000256" key="1">
    <source>
        <dbReference type="ARBA" id="ARBA00022598"/>
    </source>
</evidence>
<dbReference type="InterPro" id="IPR052032">
    <property type="entry name" value="ATP-dep_AA_Ligase"/>
</dbReference>
<dbReference type="Proteomes" id="UP000659047">
    <property type="component" value="Unassembled WGS sequence"/>
</dbReference>
<accession>A0A8K0V282</accession>
<dbReference type="InterPro" id="IPR011761">
    <property type="entry name" value="ATP-grasp"/>
</dbReference>
<proteinExistence type="predicted"/>
<dbReference type="Gene3D" id="3.30.470.20">
    <property type="entry name" value="ATP-grasp fold, B domain"/>
    <property type="match status" value="1"/>
</dbReference>
<organism evidence="6 7">
    <name type="scientific">Tenebrionibacter intestinalis</name>
    <dbReference type="NCBI Taxonomy" id="2799638"/>
    <lineage>
        <taxon>Bacteria</taxon>
        <taxon>Pseudomonadati</taxon>
        <taxon>Pseudomonadota</taxon>
        <taxon>Gammaproteobacteria</taxon>
        <taxon>Enterobacterales</taxon>
        <taxon>Enterobacteriaceae</taxon>
        <taxon>Tenebrionibacter/Tenebrionicola group</taxon>
        <taxon>Tenebrionibacter</taxon>
    </lineage>
</organism>
<evidence type="ECO:0000256" key="2">
    <source>
        <dbReference type="ARBA" id="ARBA00022741"/>
    </source>
</evidence>
<dbReference type="Gene3D" id="3.40.50.20">
    <property type="match status" value="1"/>
</dbReference>